<sequence>MDVDDEQGGRTPEADGVARPQAAAPGRRRAYRLALVGVPVAVAASLVLTFLFSGDGVGVPPP</sequence>
<evidence type="ECO:0000313" key="3">
    <source>
        <dbReference type="EMBL" id="PRH76136.1"/>
    </source>
</evidence>
<keyword evidence="2" id="KW-1133">Transmembrane helix</keyword>
<reference evidence="3 4" key="1">
    <citation type="submission" date="2018-03" db="EMBL/GenBank/DDBJ databases">
        <title>Novel Streptomyces sp. from soil.</title>
        <authorList>
            <person name="Tan G.Y.A."/>
            <person name="Lee Z.Y."/>
        </authorList>
    </citation>
    <scope>NUCLEOTIDE SEQUENCE [LARGE SCALE GENOMIC DNA]</scope>
    <source>
        <strain evidence="3 4">ST5x</strain>
    </source>
</reference>
<keyword evidence="2" id="KW-0472">Membrane</keyword>
<protein>
    <submittedName>
        <fullName evidence="3">Uncharacterized protein</fullName>
    </submittedName>
</protein>
<proteinExistence type="predicted"/>
<accession>A0A2S9PNZ4</accession>
<keyword evidence="4" id="KW-1185">Reference proteome</keyword>
<evidence type="ECO:0000256" key="1">
    <source>
        <dbReference type="SAM" id="MobiDB-lite"/>
    </source>
</evidence>
<dbReference type="AlphaFoldDB" id="A0A2S9PNZ4"/>
<comment type="caution">
    <text evidence="3">The sequence shown here is derived from an EMBL/GenBank/DDBJ whole genome shotgun (WGS) entry which is preliminary data.</text>
</comment>
<keyword evidence="2" id="KW-0812">Transmembrane</keyword>
<name>A0A2S9PNZ4_9ACTN</name>
<evidence type="ECO:0000313" key="4">
    <source>
        <dbReference type="Proteomes" id="UP000239322"/>
    </source>
</evidence>
<dbReference type="Proteomes" id="UP000239322">
    <property type="component" value="Unassembled WGS sequence"/>
</dbReference>
<feature type="transmembrane region" description="Helical" evidence="2">
    <location>
        <begin position="33"/>
        <end position="52"/>
    </location>
</feature>
<dbReference type="EMBL" id="PVLV01000565">
    <property type="protein sequence ID" value="PRH76136.1"/>
    <property type="molecule type" value="Genomic_DNA"/>
</dbReference>
<evidence type="ECO:0000256" key="2">
    <source>
        <dbReference type="SAM" id="Phobius"/>
    </source>
</evidence>
<organism evidence="3 4">
    <name type="scientific">Streptomyces solincola</name>
    <dbReference type="NCBI Taxonomy" id="2100817"/>
    <lineage>
        <taxon>Bacteria</taxon>
        <taxon>Bacillati</taxon>
        <taxon>Actinomycetota</taxon>
        <taxon>Actinomycetes</taxon>
        <taxon>Kitasatosporales</taxon>
        <taxon>Streptomycetaceae</taxon>
        <taxon>Streptomyces</taxon>
    </lineage>
</organism>
<feature type="region of interest" description="Disordered" evidence="1">
    <location>
        <begin position="1"/>
        <end position="25"/>
    </location>
</feature>
<gene>
    <name evidence="3" type="ORF">C6N75_27230</name>
</gene>
<feature type="non-terminal residue" evidence="3">
    <location>
        <position position="62"/>
    </location>
</feature>